<evidence type="ECO:0000313" key="1">
    <source>
        <dbReference type="EMBL" id="KAF0430797.1"/>
    </source>
</evidence>
<keyword evidence="2" id="KW-1185">Reference proteome</keyword>
<protein>
    <submittedName>
        <fullName evidence="1">Uncharacterized protein</fullName>
    </submittedName>
</protein>
<dbReference type="AlphaFoldDB" id="A0A8H3X816"/>
<evidence type="ECO:0000313" key="2">
    <source>
        <dbReference type="Proteomes" id="UP000439903"/>
    </source>
</evidence>
<dbReference type="Proteomes" id="UP000439903">
    <property type="component" value="Unassembled WGS sequence"/>
</dbReference>
<reference evidence="1 2" key="1">
    <citation type="journal article" date="2019" name="Environ. Microbiol.">
        <title>At the nexus of three kingdoms: the genome of the mycorrhizal fungus Gigaspora margarita provides insights into plant, endobacterial and fungal interactions.</title>
        <authorList>
            <person name="Venice F."/>
            <person name="Ghignone S."/>
            <person name="Salvioli di Fossalunga A."/>
            <person name="Amselem J."/>
            <person name="Novero M."/>
            <person name="Xianan X."/>
            <person name="Sedzielewska Toro K."/>
            <person name="Morin E."/>
            <person name="Lipzen A."/>
            <person name="Grigoriev I.V."/>
            <person name="Henrissat B."/>
            <person name="Martin F.M."/>
            <person name="Bonfante P."/>
        </authorList>
    </citation>
    <scope>NUCLEOTIDE SEQUENCE [LARGE SCALE GENOMIC DNA]</scope>
    <source>
        <strain evidence="1 2">BEG34</strain>
    </source>
</reference>
<comment type="caution">
    <text evidence="1">The sequence shown here is derived from an EMBL/GenBank/DDBJ whole genome shotgun (WGS) entry which is preliminary data.</text>
</comment>
<sequence length="108" mass="11602">MSNKCSASNEPNNMNYRLESLSPSIISSEYRTISGISSFGLPGPVNFELSGSLDSIVSELPPGLVNSKYNDFLSGFAIYGLLVFANYGLPGSANYCHLVLRIMGCLVL</sequence>
<accession>A0A8H3X816</accession>
<name>A0A8H3X816_GIGMA</name>
<gene>
    <name evidence="1" type="ORF">F8M41_005480</name>
</gene>
<dbReference type="EMBL" id="WTPW01001517">
    <property type="protein sequence ID" value="KAF0430797.1"/>
    <property type="molecule type" value="Genomic_DNA"/>
</dbReference>
<proteinExistence type="predicted"/>
<dbReference type="OrthoDB" id="2464806at2759"/>
<organism evidence="1 2">
    <name type="scientific">Gigaspora margarita</name>
    <dbReference type="NCBI Taxonomy" id="4874"/>
    <lineage>
        <taxon>Eukaryota</taxon>
        <taxon>Fungi</taxon>
        <taxon>Fungi incertae sedis</taxon>
        <taxon>Mucoromycota</taxon>
        <taxon>Glomeromycotina</taxon>
        <taxon>Glomeromycetes</taxon>
        <taxon>Diversisporales</taxon>
        <taxon>Gigasporaceae</taxon>
        <taxon>Gigaspora</taxon>
    </lineage>
</organism>